<sequence length="273" mass="29451">MSPKTIAFLGATGGCTNACLAHTLKAGYHAIALARTPSKLTSLLLQQDGITEEILASQLRIVRGDAMDVASIKKTILLSGSNEGGSLVDIIVSGIGGTPSLNMDMRKCLFVPTVKLDNPHITEKTASALVSALQEIYSERKLNNHDQDKPVLACISTTGLTDDNEPPDVPFLMRAMYHTLLAEPHKDKRKMEAVIDANRDLFAGTVIVRPTLLTGDGKSTAGKKKGRQKLRVGTARKPALGYTVDRADVGEWIFEEVIKTGGKRWFGEKVTLA</sequence>
<dbReference type="PANTHER" id="PTHR43355">
    <property type="entry name" value="FLAVIN REDUCTASE (NADPH)"/>
    <property type="match status" value="1"/>
</dbReference>
<evidence type="ECO:0000259" key="2">
    <source>
        <dbReference type="Pfam" id="PF13460"/>
    </source>
</evidence>
<evidence type="ECO:0000313" key="4">
    <source>
        <dbReference type="Proteomes" id="UP000053958"/>
    </source>
</evidence>
<reference evidence="3 4" key="1">
    <citation type="submission" date="2015-04" db="EMBL/GenBank/DDBJ databases">
        <authorList>
            <person name="Heijne W.H."/>
            <person name="Fedorova N.D."/>
            <person name="Nierman W.C."/>
            <person name="Vollebregt A.W."/>
            <person name="Zhao Z."/>
            <person name="Wu L."/>
            <person name="Kumar M."/>
            <person name="Stam H."/>
            <person name="van den Berg M.A."/>
            <person name="Pel H.J."/>
        </authorList>
    </citation>
    <scope>NUCLEOTIDE SEQUENCE [LARGE SCALE GENOMIC DNA]</scope>
    <source>
        <strain evidence="3 4">CBS 393.64</strain>
    </source>
</reference>
<dbReference type="PANTHER" id="PTHR43355:SF2">
    <property type="entry name" value="FLAVIN REDUCTASE (NADPH)"/>
    <property type="match status" value="1"/>
</dbReference>
<dbReference type="STRING" id="1408163.A0A0F4YWJ6"/>
<dbReference type="SUPFAM" id="SSF51735">
    <property type="entry name" value="NAD(P)-binding Rossmann-fold domains"/>
    <property type="match status" value="1"/>
</dbReference>
<dbReference type="OrthoDB" id="63935at2759"/>
<comment type="caution">
    <text evidence="3">The sequence shown here is derived from an EMBL/GenBank/DDBJ whole genome shotgun (WGS) entry which is preliminary data.</text>
</comment>
<dbReference type="AlphaFoldDB" id="A0A0F4YWJ6"/>
<dbReference type="GO" id="GO:0042602">
    <property type="term" value="F:riboflavin reductase (NADPH) activity"/>
    <property type="evidence" value="ECO:0007669"/>
    <property type="project" value="TreeGrafter"/>
</dbReference>
<feature type="domain" description="NAD(P)-binding" evidence="2">
    <location>
        <begin position="10"/>
        <end position="255"/>
    </location>
</feature>
<gene>
    <name evidence="3" type="ORF">T310_3334</name>
</gene>
<dbReference type="Pfam" id="PF13460">
    <property type="entry name" value="NAD_binding_10"/>
    <property type="match status" value="1"/>
</dbReference>
<dbReference type="InterPro" id="IPR016040">
    <property type="entry name" value="NAD(P)-bd_dom"/>
</dbReference>
<dbReference type="PROSITE" id="PS51257">
    <property type="entry name" value="PROKAR_LIPOPROTEIN"/>
    <property type="match status" value="1"/>
</dbReference>
<dbReference type="Proteomes" id="UP000053958">
    <property type="component" value="Unassembled WGS sequence"/>
</dbReference>
<evidence type="ECO:0000256" key="1">
    <source>
        <dbReference type="ARBA" id="ARBA00038376"/>
    </source>
</evidence>
<evidence type="ECO:0000313" key="3">
    <source>
        <dbReference type="EMBL" id="KKA22652.1"/>
    </source>
</evidence>
<name>A0A0F4YWJ6_RASE3</name>
<dbReference type="Gene3D" id="3.40.50.720">
    <property type="entry name" value="NAD(P)-binding Rossmann-like Domain"/>
    <property type="match status" value="1"/>
</dbReference>
<dbReference type="RefSeq" id="XP_013329264.1">
    <property type="nucleotide sequence ID" value="XM_013473810.1"/>
</dbReference>
<dbReference type="InterPro" id="IPR036291">
    <property type="entry name" value="NAD(P)-bd_dom_sf"/>
</dbReference>
<organism evidence="3 4">
    <name type="scientific">Rasamsonia emersonii (strain ATCC 16479 / CBS 393.64 / IMI 116815)</name>
    <dbReference type="NCBI Taxonomy" id="1408163"/>
    <lineage>
        <taxon>Eukaryota</taxon>
        <taxon>Fungi</taxon>
        <taxon>Dikarya</taxon>
        <taxon>Ascomycota</taxon>
        <taxon>Pezizomycotina</taxon>
        <taxon>Eurotiomycetes</taxon>
        <taxon>Eurotiomycetidae</taxon>
        <taxon>Eurotiales</taxon>
        <taxon>Trichocomaceae</taxon>
        <taxon>Rasamsonia</taxon>
    </lineage>
</organism>
<dbReference type="InterPro" id="IPR051606">
    <property type="entry name" value="Polyketide_Oxido-like"/>
</dbReference>
<dbReference type="GeneID" id="25315684"/>
<dbReference type="GO" id="GO:0004074">
    <property type="term" value="F:biliverdin reductase [NAD(P)H] activity"/>
    <property type="evidence" value="ECO:0007669"/>
    <property type="project" value="TreeGrafter"/>
</dbReference>
<comment type="similarity">
    <text evidence="1">Belongs to the avfA family.</text>
</comment>
<protein>
    <recommendedName>
        <fullName evidence="2">NAD(P)-binding domain-containing protein</fullName>
    </recommendedName>
</protein>
<proteinExistence type="inferred from homology"/>
<keyword evidence="4" id="KW-1185">Reference proteome</keyword>
<accession>A0A0F4YWJ6</accession>
<dbReference type="EMBL" id="LASV01000133">
    <property type="protein sequence ID" value="KKA22652.1"/>
    <property type="molecule type" value="Genomic_DNA"/>
</dbReference>